<evidence type="ECO:0000313" key="1">
    <source>
        <dbReference type="EMBL" id="GAA5511401.1"/>
    </source>
</evidence>
<sequence>MRVSIVLDQQFIHTPDGATYDDGHATYSLWRRYLDVFEEVQVVGRSRPVSEVPTGYRRVDGPGVRVLHVPFYQGPGGLLRRLPRVVATLRRGLEPGEAVIVRLSSVLSHLTAGLRQVQGRPFAAEVINDPYLGFAGEGVQHPLRRALRWLLTTLTQVQCRQAVAVQYVTRAALQRRYPPRPGTPSFGVSDVQLPPLAFAAPRTYRGPARRAVLVGSLDYPHKAVDVVLRALARLRAQGLDLHFTLVGEGALRPELETLARELGVWEACTFVGQRSTAEGVRRDLAAADLFLMPSRTEGLPRALLEAMAQGLPALGSDVGGIPELLPPDLLTRPGDVESLVEVWRRLALDPTRLSAESARNVALAHEYADEVLGRQRQAFLRAVRRGSQPGQSTCAPARRRL</sequence>
<accession>A0ABP9W318</accession>
<protein>
    <submittedName>
        <fullName evidence="1">D-inositol-3-phosphate glycosyltransferase</fullName>
    </submittedName>
</protein>
<comment type="caution">
    <text evidence="1">The sequence shown here is derived from an EMBL/GenBank/DDBJ whole genome shotgun (WGS) entry which is preliminary data.</text>
</comment>
<dbReference type="PANTHER" id="PTHR12526">
    <property type="entry name" value="GLYCOSYLTRANSFERASE"/>
    <property type="match status" value="1"/>
</dbReference>
<dbReference type="RefSeq" id="WP_345459292.1">
    <property type="nucleotide sequence ID" value="NZ_BAABRP010000001.1"/>
</dbReference>
<dbReference type="EMBL" id="BAABRP010000001">
    <property type="protein sequence ID" value="GAA5511401.1"/>
    <property type="molecule type" value="Genomic_DNA"/>
</dbReference>
<keyword evidence="2" id="KW-1185">Reference proteome</keyword>
<name>A0ABP9W318_9DEIO</name>
<evidence type="ECO:0000313" key="2">
    <source>
        <dbReference type="Proteomes" id="UP001401887"/>
    </source>
</evidence>
<dbReference type="SUPFAM" id="SSF53756">
    <property type="entry name" value="UDP-Glycosyltransferase/glycogen phosphorylase"/>
    <property type="match status" value="1"/>
</dbReference>
<proteinExistence type="predicted"/>
<gene>
    <name evidence="1" type="primary">mshA_2</name>
    <name evidence="1" type="ORF">Dcar01_00110</name>
</gene>
<dbReference type="Gene3D" id="3.40.50.2000">
    <property type="entry name" value="Glycogen Phosphorylase B"/>
    <property type="match status" value="2"/>
</dbReference>
<dbReference type="CDD" id="cd03801">
    <property type="entry name" value="GT4_PimA-like"/>
    <property type="match status" value="1"/>
</dbReference>
<dbReference type="Pfam" id="PF13692">
    <property type="entry name" value="Glyco_trans_1_4"/>
    <property type="match status" value="1"/>
</dbReference>
<dbReference type="Proteomes" id="UP001401887">
    <property type="component" value="Unassembled WGS sequence"/>
</dbReference>
<reference evidence="1 2" key="1">
    <citation type="submission" date="2024-02" db="EMBL/GenBank/DDBJ databases">
        <title>Deinococcus carri NBRC 110142.</title>
        <authorList>
            <person name="Ichikawa N."/>
            <person name="Katano-Makiyama Y."/>
            <person name="Hidaka K."/>
        </authorList>
    </citation>
    <scope>NUCLEOTIDE SEQUENCE [LARGE SCALE GENOMIC DNA]</scope>
    <source>
        <strain evidence="1 2">NBRC 110142</strain>
    </source>
</reference>
<organism evidence="1 2">
    <name type="scientific">Deinococcus carri</name>
    <dbReference type="NCBI Taxonomy" id="1211323"/>
    <lineage>
        <taxon>Bacteria</taxon>
        <taxon>Thermotogati</taxon>
        <taxon>Deinococcota</taxon>
        <taxon>Deinococci</taxon>
        <taxon>Deinococcales</taxon>
        <taxon>Deinococcaceae</taxon>
        <taxon>Deinococcus</taxon>
    </lineage>
</organism>